<dbReference type="InterPro" id="IPR015590">
    <property type="entry name" value="Aldehyde_DH_dom"/>
</dbReference>
<dbReference type="PANTHER" id="PTHR11063">
    <property type="entry name" value="GLUTAMATE SEMIALDEHYDE DEHYDROGENASE"/>
    <property type="match status" value="1"/>
</dbReference>
<evidence type="ECO:0000313" key="10">
    <source>
        <dbReference type="Proteomes" id="UP000254889"/>
    </source>
</evidence>
<dbReference type="InterPro" id="IPR020593">
    <property type="entry name" value="G-glutamylP_reductase_CS"/>
</dbReference>
<dbReference type="GO" id="GO:0004350">
    <property type="term" value="F:glutamate-5-semialdehyde dehydrogenase activity"/>
    <property type="evidence" value="ECO:0007669"/>
    <property type="project" value="UniProtKB-UniRule"/>
</dbReference>
<comment type="catalytic activity">
    <reaction evidence="6 7">
        <text>L-glutamate 5-semialdehyde + phosphate + NADP(+) = L-glutamyl 5-phosphate + NADPH + H(+)</text>
        <dbReference type="Rhea" id="RHEA:19541"/>
        <dbReference type="ChEBI" id="CHEBI:15378"/>
        <dbReference type="ChEBI" id="CHEBI:43474"/>
        <dbReference type="ChEBI" id="CHEBI:57783"/>
        <dbReference type="ChEBI" id="CHEBI:58066"/>
        <dbReference type="ChEBI" id="CHEBI:58274"/>
        <dbReference type="ChEBI" id="CHEBI:58349"/>
        <dbReference type="EC" id="1.2.1.41"/>
    </reaction>
</comment>
<comment type="similarity">
    <text evidence="7">Belongs to the gamma-glutamyl phosphate reductase family.</text>
</comment>
<dbReference type="Gene3D" id="3.40.309.10">
    <property type="entry name" value="Aldehyde Dehydrogenase, Chain A, domain 2"/>
    <property type="match status" value="1"/>
</dbReference>
<accession>A0A345ZWF0</accession>
<dbReference type="GO" id="GO:0005737">
    <property type="term" value="C:cytoplasm"/>
    <property type="evidence" value="ECO:0007669"/>
    <property type="project" value="UniProtKB-SubCell"/>
</dbReference>
<dbReference type="RefSeq" id="WP_115691626.1">
    <property type="nucleotide sequence ID" value="NZ_CP031417.1"/>
</dbReference>
<dbReference type="EMBL" id="CP031417">
    <property type="protein sequence ID" value="AXK81247.1"/>
    <property type="molecule type" value="Genomic_DNA"/>
</dbReference>
<evidence type="ECO:0000256" key="5">
    <source>
        <dbReference type="ARBA" id="ARBA00023002"/>
    </source>
</evidence>
<keyword evidence="7" id="KW-0963">Cytoplasm</keyword>
<dbReference type="PANTHER" id="PTHR11063:SF8">
    <property type="entry name" value="DELTA-1-PYRROLINE-5-CARBOXYLATE SYNTHASE"/>
    <property type="match status" value="1"/>
</dbReference>
<evidence type="ECO:0000313" key="9">
    <source>
        <dbReference type="EMBL" id="AXK81247.1"/>
    </source>
</evidence>
<dbReference type="GO" id="GO:0050661">
    <property type="term" value="F:NADP binding"/>
    <property type="evidence" value="ECO:0007669"/>
    <property type="project" value="InterPro"/>
</dbReference>
<dbReference type="AlphaFoldDB" id="A0A345ZWF0"/>
<dbReference type="UniPathway" id="UPA00098">
    <property type="reaction ID" value="UER00360"/>
</dbReference>
<dbReference type="PIRSF" id="PIRSF000151">
    <property type="entry name" value="GPR"/>
    <property type="match status" value="1"/>
</dbReference>
<keyword evidence="3 7" id="KW-0641">Proline biosynthesis</keyword>
<dbReference type="NCBIfam" id="NF001221">
    <property type="entry name" value="PRK00197.1"/>
    <property type="match status" value="1"/>
</dbReference>
<keyword evidence="10" id="KW-1185">Reference proteome</keyword>
<dbReference type="KEGG" id="ptaw:DW352_12410"/>
<evidence type="ECO:0000256" key="2">
    <source>
        <dbReference type="ARBA" id="ARBA00022605"/>
    </source>
</evidence>
<comment type="pathway">
    <text evidence="1 7">Amino-acid biosynthesis; L-proline biosynthesis; L-glutamate 5-semialdehyde from L-glutamate: step 2/2.</text>
</comment>
<protein>
    <recommendedName>
        <fullName evidence="7">Gamma-glutamyl phosphate reductase</fullName>
        <shortName evidence="7">GPR</shortName>
        <ecNumber evidence="7">1.2.1.41</ecNumber>
    </recommendedName>
    <alternativeName>
        <fullName evidence="7">Glutamate-5-semialdehyde dehydrogenase</fullName>
    </alternativeName>
    <alternativeName>
        <fullName evidence="7">Glutamyl-gamma-semialdehyde dehydrogenase</fullName>
        <shortName evidence="7">GSA dehydrogenase</shortName>
    </alternativeName>
</protein>
<keyword evidence="5 7" id="KW-0560">Oxidoreductase</keyword>
<dbReference type="Gene3D" id="3.40.605.10">
    <property type="entry name" value="Aldehyde Dehydrogenase, Chain A, domain 1"/>
    <property type="match status" value="1"/>
</dbReference>
<dbReference type="InterPro" id="IPR016162">
    <property type="entry name" value="Ald_DH_N"/>
</dbReference>
<evidence type="ECO:0000259" key="8">
    <source>
        <dbReference type="Pfam" id="PF00171"/>
    </source>
</evidence>
<name>A0A345ZWF0_9HYPH</name>
<dbReference type="NCBIfam" id="TIGR00407">
    <property type="entry name" value="proA"/>
    <property type="match status" value="1"/>
</dbReference>
<comment type="function">
    <text evidence="7">Catalyzes the NADPH-dependent reduction of L-glutamate 5-phosphate into L-glutamate 5-semialdehyde and phosphate. The product spontaneously undergoes cyclization to form 1-pyrroline-5-carboxylate.</text>
</comment>
<dbReference type="InterPro" id="IPR016163">
    <property type="entry name" value="Ald_DH_C"/>
</dbReference>
<dbReference type="EC" id="1.2.1.41" evidence="7"/>
<reference evidence="9 10" key="1">
    <citation type="submission" date="2018-07" db="EMBL/GenBank/DDBJ databases">
        <authorList>
            <person name="Quirk P.G."/>
            <person name="Krulwich T.A."/>
        </authorList>
    </citation>
    <scope>NUCLEOTIDE SEQUENCE [LARGE SCALE GENOMIC DNA]</scope>
    <source>
        <strain evidence="9 10">CC-BB4</strain>
    </source>
</reference>
<evidence type="ECO:0000256" key="6">
    <source>
        <dbReference type="ARBA" id="ARBA00049024"/>
    </source>
</evidence>
<evidence type="ECO:0000256" key="3">
    <source>
        <dbReference type="ARBA" id="ARBA00022650"/>
    </source>
</evidence>
<sequence>MEAIYDLDAENPATAWLTEAADHARAAVRRLARTTLAARNDALLAMARAVFDKRTDILEANARDLAAFSGAAPFRDRLTLTRQHIDTMVSSLHAVAALPDPLRVLDSWTRPNGLRIERIASPIGVLGIIFESRPNVGLDAAALAVKSGNAVILRGGREARATSAALHRAIAAGLAEAGLPPAAVQMAPTPDRTFVAAMLAAEGQIDLLIPRGGRSLVERVRREARVPVLSHADGLCHTYIHRAADIAMATEVLVNAKLRRTSVCGATETLLIDSEIANASLPGILRDLADRGCVFRGDVRARALFPEMVPATEMDFWTEWQDAILSVAVVDGLEAAVSHINRYGSGHTDAILTEDETAERHFMAEVDSAVTIWNASTQFSDGGEFGFGAEIGIATGRVHARGPIGAEQLTTPRYNVIGSGQVRP</sequence>
<gene>
    <name evidence="7" type="primary">proA</name>
    <name evidence="9" type="ORF">DW352_12410</name>
</gene>
<evidence type="ECO:0000256" key="1">
    <source>
        <dbReference type="ARBA" id="ARBA00004985"/>
    </source>
</evidence>
<dbReference type="InterPro" id="IPR016161">
    <property type="entry name" value="Ald_DH/histidinol_DH"/>
</dbReference>
<dbReference type="GO" id="GO:0055129">
    <property type="term" value="P:L-proline biosynthetic process"/>
    <property type="evidence" value="ECO:0007669"/>
    <property type="project" value="UniProtKB-UniRule"/>
</dbReference>
<dbReference type="SUPFAM" id="SSF53720">
    <property type="entry name" value="ALDH-like"/>
    <property type="match status" value="1"/>
</dbReference>
<dbReference type="PROSITE" id="PS01223">
    <property type="entry name" value="PROA"/>
    <property type="match status" value="1"/>
</dbReference>
<comment type="subcellular location">
    <subcellularLocation>
        <location evidence="7">Cytoplasm</location>
    </subcellularLocation>
</comment>
<dbReference type="HAMAP" id="MF_00412">
    <property type="entry name" value="ProA"/>
    <property type="match status" value="1"/>
</dbReference>
<dbReference type="CDD" id="cd07079">
    <property type="entry name" value="ALDH_F18-19_ProA-GPR"/>
    <property type="match status" value="1"/>
</dbReference>
<dbReference type="Proteomes" id="UP000254889">
    <property type="component" value="Chromosome"/>
</dbReference>
<dbReference type="Pfam" id="PF00171">
    <property type="entry name" value="Aldedh"/>
    <property type="match status" value="1"/>
</dbReference>
<evidence type="ECO:0000256" key="4">
    <source>
        <dbReference type="ARBA" id="ARBA00022857"/>
    </source>
</evidence>
<keyword evidence="2 7" id="KW-0028">Amino-acid biosynthesis</keyword>
<dbReference type="OrthoDB" id="9809970at2"/>
<keyword evidence="4 7" id="KW-0521">NADP</keyword>
<organism evidence="9 10">
    <name type="scientific">Pseudolabrys taiwanensis</name>
    <dbReference type="NCBI Taxonomy" id="331696"/>
    <lineage>
        <taxon>Bacteria</taxon>
        <taxon>Pseudomonadati</taxon>
        <taxon>Pseudomonadota</taxon>
        <taxon>Alphaproteobacteria</taxon>
        <taxon>Hyphomicrobiales</taxon>
        <taxon>Xanthobacteraceae</taxon>
        <taxon>Pseudolabrys</taxon>
    </lineage>
</organism>
<dbReference type="InterPro" id="IPR012134">
    <property type="entry name" value="Glu-5-SA_DH"/>
</dbReference>
<feature type="domain" description="Aldehyde dehydrogenase" evidence="8">
    <location>
        <begin position="18"/>
        <end position="280"/>
    </location>
</feature>
<proteinExistence type="inferred from homology"/>
<dbReference type="InterPro" id="IPR000965">
    <property type="entry name" value="GPR_dom"/>
</dbReference>
<evidence type="ECO:0000256" key="7">
    <source>
        <dbReference type="HAMAP-Rule" id="MF_00412"/>
    </source>
</evidence>